<feature type="domain" description="Gfo/Idh/MocA-like oxidoreductase N-terminal" evidence="1">
    <location>
        <begin position="4"/>
        <end position="121"/>
    </location>
</feature>
<organism evidence="3">
    <name type="scientific">Pseudomonas sp. Hg7Tf</name>
    <dbReference type="NCBI Taxonomy" id="3236988"/>
    <lineage>
        <taxon>Bacteria</taxon>
        <taxon>Pseudomonadati</taxon>
        <taxon>Pseudomonadota</taxon>
        <taxon>Gammaproteobacteria</taxon>
        <taxon>Pseudomonadales</taxon>
        <taxon>Pseudomonadaceae</taxon>
        <taxon>Pseudomonas</taxon>
    </lineage>
</organism>
<dbReference type="PANTHER" id="PTHR43377">
    <property type="entry name" value="BILIVERDIN REDUCTASE A"/>
    <property type="match status" value="1"/>
</dbReference>
<dbReference type="PANTHER" id="PTHR43377:SF8">
    <property type="entry name" value="BLR3664 PROTEIN"/>
    <property type="match status" value="1"/>
</dbReference>
<dbReference type="EMBL" id="CP162607">
    <property type="protein sequence ID" value="XDK39204.1"/>
    <property type="molecule type" value="Genomic_DNA"/>
</dbReference>
<dbReference type="InterPro" id="IPR036291">
    <property type="entry name" value="NAD(P)-bd_dom_sf"/>
</dbReference>
<dbReference type="InterPro" id="IPR051450">
    <property type="entry name" value="Gfo/Idh/MocA_Oxidoreductases"/>
</dbReference>
<dbReference type="SUPFAM" id="SSF55347">
    <property type="entry name" value="Glyceraldehyde-3-phosphate dehydrogenase-like, C-terminal domain"/>
    <property type="match status" value="1"/>
</dbReference>
<dbReference type="InterPro" id="IPR055170">
    <property type="entry name" value="GFO_IDH_MocA-like_dom"/>
</dbReference>
<evidence type="ECO:0000259" key="2">
    <source>
        <dbReference type="Pfam" id="PF22725"/>
    </source>
</evidence>
<proteinExistence type="predicted"/>
<evidence type="ECO:0000313" key="3">
    <source>
        <dbReference type="EMBL" id="XDK39204.1"/>
    </source>
</evidence>
<dbReference type="Pfam" id="PF22725">
    <property type="entry name" value="GFO_IDH_MocA_C3"/>
    <property type="match status" value="1"/>
</dbReference>
<dbReference type="AlphaFoldDB" id="A0AB39I3M1"/>
<accession>A0AB39I3M1</accession>
<name>A0AB39I3M1_9PSED</name>
<dbReference type="Pfam" id="PF01408">
    <property type="entry name" value="GFO_IDH_MocA"/>
    <property type="match status" value="1"/>
</dbReference>
<dbReference type="Gene3D" id="3.40.50.720">
    <property type="entry name" value="NAD(P)-binding Rossmann-like Domain"/>
    <property type="match status" value="1"/>
</dbReference>
<evidence type="ECO:0000259" key="1">
    <source>
        <dbReference type="Pfam" id="PF01408"/>
    </source>
</evidence>
<reference evidence="3" key="1">
    <citation type="submission" date="2024-07" db="EMBL/GenBank/DDBJ databases">
        <title>Identification and characteristics of a novel species of coltsfoot's symbiotic bacteria.</title>
        <authorList>
            <person name="Juszczyk A."/>
            <person name="Jasielczuk I."/>
            <person name="Gurgul A."/>
            <person name="Rogala M."/>
            <person name="Kowalczyk A."/>
            <person name="Szmatola T."/>
            <person name="Kosecka-Strojek M."/>
            <person name="Arent Z."/>
            <person name="Latowski D."/>
        </authorList>
    </citation>
    <scope>NUCLEOTIDE SEQUENCE</scope>
    <source>
        <strain evidence="3">Hg7Tf</strain>
    </source>
</reference>
<sequence length="350" mass="37515">MTTLRIAVAGAGLIGRRHIELIQANTTCQLCALVDPAPAAAALAAAAGVPLYPSLQQLFAEQRPDGVILATPNALHVEGALACVEQGVAALIEKPVAHSLAEGKRLLAIAEQCGAKLLVGHHRAHSAILDKAREVIAEGLLGNLVAVMGSALFYKPDDYFDAAPWRRQAGGGPVLINMIHEIGNLRSLCGEIVAVQAQASNATRGFAVEDSVAISLRFASGALGTFLLSDSAACARSWEQTARENLDYPSYADEDCYVIAGTRGSLSIPTMRLKYYERSEERSWWKPFNTAVAPLEHVDPLQRQLAHFCQVIRDQAQPLVTVRDGLRNLQIVEAIRQAADSGQIVLTDSL</sequence>
<dbReference type="RefSeq" id="WP_045183236.1">
    <property type="nucleotide sequence ID" value="NZ_CP162607.1"/>
</dbReference>
<dbReference type="Gene3D" id="3.30.360.10">
    <property type="entry name" value="Dihydrodipicolinate Reductase, domain 2"/>
    <property type="match status" value="1"/>
</dbReference>
<dbReference type="SUPFAM" id="SSF51735">
    <property type="entry name" value="NAD(P)-binding Rossmann-fold domains"/>
    <property type="match status" value="1"/>
</dbReference>
<dbReference type="InterPro" id="IPR000683">
    <property type="entry name" value="Gfo/Idh/MocA-like_OxRdtase_N"/>
</dbReference>
<dbReference type="GO" id="GO:0000166">
    <property type="term" value="F:nucleotide binding"/>
    <property type="evidence" value="ECO:0007669"/>
    <property type="project" value="InterPro"/>
</dbReference>
<protein>
    <submittedName>
        <fullName evidence="3">Gfo/Idh/MocA family oxidoreductase</fullName>
    </submittedName>
</protein>
<gene>
    <name evidence="3" type="ORF">AB4Y39_11195</name>
</gene>
<feature type="domain" description="GFO/IDH/MocA-like oxidoreductase" evidence="2">
    <location>
        <begin position="131"/>
        <end position="266"/>
    </location>
</feature>